<evidence type="ECO:0008006" key="3">
    <source>
        <dbReference type="Google" id="ProtNLM"/>
    </source>
</evidence>
<proteinExistence type="predicted"/>
<protein>
    <recommendedName>
        <fullName evidence="3">DUF3987 domain-containing protein</fullName>
    </recommendedName>
</protein>
<dbReference type="RefSeq" id="WP_263510306.1">
    <property type="nucleotide sequence ID" value="NZ_CP106982.1"/>
</dbReference>
<dbReference type="Proteomes" id="UP001163947">
    <property type="component" value="Chromosome"/>
</dbReference>
<dbReference type="EMBL" id="CP106982">
    <property type="protein sequence ID" value="UYF96599.1"/>
    <property type="molecule type" value="Genomic_DNA"/>
</dbReference>
<gene>
    <name evidence="1" type="ORF">OCS65_12995</name>
</gene>
<name>A0AA46NYB2_9NOCA</name>
<evidence type="ECO:0000313" key="2">
    <source>
        <dbReference type="Proteomes" id="UP001163947"/>
    </source>
</evidence>
<dbReference type="AlphaFoldDB" id="A0AA46NYB2"/>
<dbReference type="GeneID" id="83621350"/>
<evidence type="ECO:0000313" key="1">
    <source>
        <dbReference type="EMBL" id="UYF96599.1"/>
    </source>
</evidence>
<organism evidence="1 2">
    <name type="scientific">Rhodococcus aetherivorans</name>
    <dbReference type="NCBI Taxonomy" id="191292"/>
    <lineage>
        <taxon>Bacteria</taxon>
        <taxon>Bacillati</taxon>
        <taxon>Actinomycetota</taxon>
        <taxon>Actinomycetes</taxon>
        <taxon>Mycobacteriales</taxon>
        <taxon>Nocardiaceae</taxon>
        <taxon>Rhodococcus</taxon>
    </lineage>
</organism>
<sequence>MTRWAALYLDVDVKEGAFQGLGKAQEFIDRVSELIGTRPSVVIHSGHGLQPLWAIEDGRLDTPDARDRACQLSRRFGRFAANVAEKYSASLDSVSDLARILRVPGTTNWKDTDHPVGAYAERDIGGPLSVERIEEFLDEWCPRIDSDTPALGEMVSSPSDWKFGSGTCAYVAKMVTGWRADRPRNGRHQWLMDRCVRLEAAHRLGCITEADRDAALFSVEEALRHWCQVLDPPRVVQPDEVGGGFRWAVQRVSTMTDTEVRDQLGGHRDDDEESDEVLFEEFWNSRPYLSTIRQFAYARMTSPWGVLGVVFCRALTTIPPNVVLPPLIGSPGSVNLLLALVAPSGYGKGSCEGVAEEVLPVEIHAAPAGSGEGLAHQYAHISRRTLERDRTAVMFTIPEVDTLTALAGRQGSTIMSRLRSAFSGEEIGFSYADPSKRLLIGKHNYRLTMVVGVQPEKAGPLIDDAPGGTPQRFLWMPATDSTISEDTPEQPAPLSILPELLRDDRQRYVVEVPECAVRMIKTAHVARQRGESDALDGHALFVREKVAFALAVLDGRLNIDEQDWYLSGIVMRKSDQVRNSVLDALATVSARKNEARGRLEAERELVVDKIKTSDAVRRVGQRIIAYLTANGPMTRGAVRKKLPSRDRDHLDDAVAVQIDAGHVVMGEDKKLCLA</sequence>
<reference evidence="1" key="1">
    <citation type="submission" date="2022-09" db="EMBL/GenBank/DDBJ databases">
        <title>The genome sequence of Rhodococcus aetherivorans N1.</title>
        <authorList>
            <person name="Jiang W."/>
        </authorList>
    </citation>
    <scope>NUCLEOTIDE SEQUENCE</scope>
    <source>
        <strain evidence="1">N1</strain>
    </source>
</reference>
<accession>A0AA46NYB2</accession>